<name>A0ABV1YJF4_9HYPH</name>
<evidence type="ECO:0000256" key="1">
    <source>
        <dbReference type="SAM" id="MobiDB-lite"/>
    </source>
</evidence>
<gene>
    <name evidence="2" type="ORF">NKI33_20305</name>
</gene>
<sequence>MVWDQRNWQQGFIFVNLDEAPDVEPGIRGCQEVLAWLVFTSRSGFHDFGIVEGNEEGIQKPALTGGKGLSRPLRSPCQNSSADAGSHHGARQPWLQRHSFSSFQQVLAWVYLLSEQSNNYRKHGPLDRVASYFRDKPVLEGAEAETRQSVAICSDARQILVSRANLEFQLLHLGEIFNGGMKWTH</sequence>
<proteinExistence type="predicted"/>
<comment type="caution">
    <text evidence="2">The sequence shown here is derived from an EMBL/GenBank/DDBJ whole genome shotgun (WGS) entry which is preliminary data.</text>
</comment>
<evidence type="ECO:0000313" key="3">
    <source>
        <dbReference type="Proteomes" id="UP001464387"/>
    </source>
</evidence>
<accession>A0ABV1YJF4</accession>
<evidence type="ECO:0000313" key="2">
    <source>
        <dbReference type="EMBL" id="MER8935298.1"/>
    </source>
</evidence>
<reference evidence="2 3" key="1">
    <citation type="journal article" date="2024" name="Proc. Natl. Acad. Sci. U.S.A.">
        <title>The evolutionary genomics of adaptation to stress in wild rhizobium bacteria.</title>
        <authorList>
            <person name="Kehlet-Delgado H."/>
            <person name="Montoya A.P."/>
            <person name="Jensen K.T."/>
            <person name="Wendlandt C.E."/>
            <person name="Dexheimer C."/>
            <person name="Roberts M."/>
            <person name="Torres Martinez L."/>
            <person name="Friesen M.L."/>
            <person name="Griffitts J.S."/>
            <person name="Porter S.S."/>
        </authorList>
    </citation>
    <scope>NUCLEOTIDE SEQUENCE [LARGE SCALE GENOMIC DNA]</scope>
    <source>
        <strain evidence="2 3">M0729</strain>
    </source>
</reference>
<organism evidence="2 3">
    <name type="scientific">Mesorhizobium opportunistum</name>
    <dbReference type="NCBI Taxonomy" id="593909"/>
    <lineage>
        <taxon>Bacteria</taxon>
        <taxon>Pseudomonadati</taxon>
        <taxon>Pseudomonadota</taxon>
        <taxon>Alphaproteobacteria</taxon>
        <taxon>Hyphomicrobiales</taxon>
        <taxon>Phyllobacteriaceae</taxon>
        <taxon>Mesorhizobium</taxon>
    </lineage>
</organism>
<feature type="region of interest" description="Disordered" evidence="1">
    <location>
        <begin position="59"/>
        <end position="89"/>
    </location>
</feature>
<keyword evidence="3" id="KW-1185">Reference proteome</keyword>
<protein>
    <submittedName>
        <fullName evidence="2">Uncharacterized protein</fullName>
    </submittedName>
</protein>
<dbReference type="Proteomes" id="UP001464387">
    <property type="component" value="Unassembled WGS sequence"/>
</dbReference>
<dbReference type="RefSeq" id="WP_352538835.1">
    <property type="nucleotide sequence ID" value="NZ_JAMYMY010000033.1"/>
</dbReference>
<dbReference type="EMBL" id="JAMYPJ010000030">
    <property type="protein sequence ID" value="MER8935298.1"/>
    <property type="molecule type" value="Genomic_DNA"/>
</dbReference>